<comment type="similarity">
    <text evidence="4">Belongs to the PriB family.</text>
</comment>
<comment type="caution">
    <text evidence="5">The sequence shown here is derived from an EMBL/GenBank/DDBJ whole genome shotgun (WGS) entry which is preliminary data.</text>
</comment>
<comment type="function">
    <text evidence="4">Involved in the restart of stalled replication forks, which reloads the replicative helicase on sites other than the origin of replication; the PriA-PriB pathway is the major replication restart pathway. During primosome assembly it facilitates complex formation between PriA and DnaT on DNA; stabilizes PriA on DNA. Stimulates the DNA unwinding activity of PriA helicase.</text>
</comment>
<dbReference type="NCBIfam" id="TIGR04418">
    <property type="entry name" value="PriB_gamma"/>
    <property type="match status" value="1"/>
</dbReference>
<keyword evidence="2 4" id="KW-0235">DNA replication</keyword>
<dbReference type="InterPro" id="IPR000424">
    <property type="entry name" value="Primosome_PriB/ssb"/>
</dbReference>
<evidence type="ECO:0000256" key="1">
    <source>
        <dbReference type="ARBA" id="ARBA00022515"/>
    </source>
</evidence>
<dbReference type="GO" id="GO:0006269">
    <property type="term" value="P:DNA replication, synthesis of primer"/>
    <property type="evidence" value="ECO:0007669"/>
    <property type="project" value="UniProtKB-KW"/>
</dbReference>
<dbReference type="Proteomes" id="UP000473008">
    <property type="component" value="Unassembled WGS sequence"/>
</dbReference>
<dbReference type="Pfam" id="PF22657">
    <property type="entry name" value="SSB_1"/>
    <property type="match status" value="1"/>
</dbReference>
<reference evidence="5 6" key="1">
    <citation type="submission" date="2020-02" db="EMBL/GenBank/DDBJ databases">
        <title>The draft genome of Grimontia sedimenta sp. nov., isolated from benthic sediments near coral reefs south of Kuwait.</title>
        <authorList>
            <person name="Mahmoud H.M."/>
            <person name="Jose L."/>
            <person name="Eapen S."/>
        </authorList>
    </citation>
    <scope>NUCLEOTIDE SEQUENCE [LARGE SCALE GENOMIC DNA]</scope>
    <source>
        <strain evidence="5 6">S25</strain>
    </source>
</reference>
<protein>
    <recommendedName>
        <fullName evidence="4">Replication restart protein PriB</fullName>
    </recommendedName>
</protein>
<dbReference type="AlphaFoldDB" id="A0A6M1RFQ7"/>
<dbReference type="InterPro" id="IPR012340">
    <property type="entry name" value="NA-bd_OB-fold"/>
</dbReference>
<evidence type="ECO:0000256" key="2">
    <source>
        <dbReference type="ARBA" id="ARBA00022705"/>
    </source>
</evidence>
<organism evidence="5 6">
    <name type="scientific">Grimontia sedimenti</name>
    <dbReference type="NCBI Taxonomy" id="2711294"/>
    <lineage>
        <taxon>Bacteria</taxon>
        <taxon>Pseudomonadati</taxon>
        <taxon>Pseudomonadota</taxon>
        <taxon>Gammaproteobacteria</taxon>
        <taxon>Vibrionales</taxon>
        <taxon>Vibrionaceae</taxon>
        <taxon>Grimontia</taxon>
    </lineage>
</organism>
<dbReference type="HAMAP" id="MF_00720">
    <property type="entry name" value="PriB"/>
    <property type="match status" value="1"/>
</dbReference>
<evidence type="ECO:0000313" key="5">
    <source>
        <dbReference type="EMBL" id="NGN99004.1"/>
    </source>
</evidence>
<evidence type="ECO:0000256" key="3">
    <source>
        <dbReference type="ARBA" id="ARBA00023125"/>
    </source>
</evidence>
<evidence type="ECO:0000313" key="6">
    <source>
        <dbReference type="Proteomes" id="UP000473008"/>
    </source>
</evidence>
<dbReference type="RefSeq" id="WP_165015585.1">
    <property type="nucleotide sequence ID" value="NZ_JAALDL010000012.1"/>
</dbReference>
<dbReference type="PIRSF" id="PIRSF003135">
    <property type="entry name" value="Primosomal_n"/>
    <property type="match status" value="1"/>
</dbReference>
<dbReference type="SUPFAM" id="SSF50249">
    <property type="entry name" value="Nucleic acid-binding proteins"/>
    <property type="match status" value="1"/>
</dbReference>
<dbReference type="GO" id="GO:1990077">
    <property type="term" value="C:primosome complex"/>
    <property type="evidence" value="ECO:0007669"/>
    <property type="project" value="UniProtKB-UniRule"/>
</dbReference>
<dbReference type="EMBL" id="JAALDL010000012">
    <property type="protein sequence ID" value="NGN99004.1"/>
    <property type="molecule type" value="Genomic_DNA"/>
</dbReference>
<gene>
    <name evidence="4 5" type="primary">priB</name>
    <name evidence="5" type="ORF">G5S52_15525</name>
</gene>
<dbReference type="GO" id="GO:0003697">
    <property type="term" value="F:single-stranded DNA binding"/>
    <property type="evidence" value="ECO:0007669"/>
    <property type="project" value="UniProtKB-UniRule"/>
</dbReference>
<name>A0A6M1RFQ7_9GAMM</name>
<evidence type="ECO:0000256" key="4">
    <source>
        <dbReference type="HAMAP-Rule" id="MF_00720"/>
    </source>
</evidence>
<accession>A0A6M1RFQ7</accession>
<keyword evidence="1 4" id="KW-0639">Primosome</keyword>
<keyword evidence="3 4" id="KW-0238">DNA-binding</keyword>
<dbReference type="InterPro" id="IPR023646">
    <property type="entry name" value="Prisomal_replication_PriB"/>
</dbReference>
<keyword evidence="6" id="KW-1185">Reference proteome</keyword>
<comment type="subunit">
    <text evidence="4">Homodimer. Interacts with PriA and DnaT. Component of the replication restart primosome. Primosome assembly occurs via a 'hand-off' mechanism. PriA binds to replication forks, subsequently PriB then DnaT bind; DnaT then displaces ssDNA to generate the helicase loading substrate.</text>
</comment>
<sequence length="101" mass="11008">MKTNRIELAGVITQGPIRKQSPAGIPHCHFVLEHRSEQQEAGLPRQAYCRLQVVASGQGSQHKTQHLALGSNIKVSGFLAYQTSRNGAGKLVLHADEIIDI</sequence>
<proteinExistence type="inferred from homology"/>
<dbReference type="Gene3D" id="2.40.50.140">
    <property type="entry name" value="Nucleic acid-binding proteins"/>
    <property type="match status" value="1"/>
</dbReference>
<dbReference type="PROSITE" id="PS50935">
    <property type="entry name" value="SSB"/>
    <property type="match status" value="1"/>
</dbReference>
<dbReference type="CDD" id="cd04496">
    <property type="entry name" value="SSB_OBF"/>
    <property type="match status" value="1"/>
</dbReference>